<dbReference type="OrthoDB" id="8024304at2"/>
<dbReference type="RefSeq" id="WP_090735767.1">
    <property type="nucleotide sequence ID" value="NZ_FOHO01000009.1"/>
</dbReference>
<evidence type="ECO:0000313" key="1">
    <source>
        <dbReference type="EMBL" id="SET76032.1"/>
    </source>
</evidence>
<sequence>MTRSDIIDLRGQIHTRTDRAILFSDDGDKESAVWLPLAHVEVGQLHRGVGEISLPEWLAVDRGLV</sequence>
<reference evidence="1 2" key="1">
    <citation type="submission" date="2016-10" db="EMBL/GenBank/DDBJ databases">
        <authorList>
            <person name="de Groot N.N."/>
        </authorList>
    </citation>
    <scope>NUCLEOTIDE SEQUENCE [LARGE SCALE GENOMIC DNA]</scope>
    <source>
        <strain evidence="1 2">DSM 17862</strain>
    </source>
</reference>
<name>A0A1I0GXR3_9RHOB</name>
<protein>
    <submittedName>
        <fullName evidence="1">Uncharacterized protein</fullName>
    </submittedName>
</protein>
<organism evidence="1 2">
    <name type="scientific">Paracoccus homiensis</name>
    <dbReference type="NCBI Taxonomy" id="364199"/>
    <lineage>
        <taxon>Bacteria</taxon>
        <taxon>Pseudomonadati</taxon>
        <taxon>Pseudomonadota</taxon>
        <taxon>Alphaproteobacteria</taxon>
        <taxon>Rhodobacterales</taxon>
        <taxon>Paracoccaceae</taxon>
        <taxon>Paracoccus</taxon>
    </lineage>
</organism>
<gene>
    <name evidence="1" type="ORF">SAMN04489858_109139</name>
</gene>
<proteinExistence type="predicted"/>
<dbReference type="AlphaFoldDB" id="A0A1I0GXR3"/>
<dbReference type="Proteomes" id="UP000199180">
    <property type="component" value="Unassembled WGS sequence"/>
</dbReference>
<keyword evidence="2" id="KW-1185">Reference proteome</keyword>
<dbReference type="STRING" id="364199.SAMN04489858_109139"/>
<evidence type="ECO:0000313" key="2">
    <source>
        <dbReference type="Proteomes" id="UP000199180"/>
    </source>
</evidence>
<dbReference type="EMBL" id="FOHO01000009">
    <property type="protein sequence ID" value="SET76032.1"/>
    <property type="molecule type" value="Genomic_DNA"/>
</dbReference>
<accession>A0A1I0GXR3</accession>